<evidence type="ECO:0000256" key="1">
    <source>
        <dbReference type="SAM" id="MobiDB-lite"/>
    </source>
</evidence>
<reference evidence="2 3" key="1">
    <citation type="submission" date="2023-08" db="EMBL/GenBank/DDBJ databases">
        <title>Black Yeasts Isolated from many extreme environments.</title>
        <authorList>
            <person name="Coleine C."/>
            <person name="Stajich J.E."/>
            <person name="Selbmann L."/>
        </authorList>
    </citation>
    <scope>NUCLEOTIDE SEQUENCE [LARGE SCALE GENOMIC DNA]</scope>
    <source>
        <strain evidence="2 3">CCFEE 5885</strain>
    </source>
</reference>
<evidence type="ECO:0000313" key="2">
    <source>
        <dbReference type="EMBL" id="KAK5075731.1"/>
    </source>
</evidence>
<accession>A0ABR0JXC3</accession>
<feature type="region of interest" description="Disordered" evidence="1">
    <location>
        <begin position="67"/>
        <end position="95"/>
    </location>
</feature>
<dbReference type="EMBL" id="JAVRRG010000252">
    <property type="protein sequence ID" value="KAK5075731.1"/>
    <property type="molecule type" value="Genomic_DNA"/>
</dbReference>
<organism evidence="2 3">
    <name type="scientific">Lithohypha guttulata</name>
    <dbReference type="NCBI Taxonomy" id="1690604"/>
    <lineage>
        <taxon>Eukaryota</taxon>
        <taxon>Fungi</taxon>
        <taxon>Dikarya</taxon>
        <taxon>Ascomycota</taxon>
        <taxon>Pezizomycotina</taxon>
        <taxon>Eurotiomycetes</taxon>
        <taxon>Chaetothyriomycetidae</taxon>
        <taxon>Chaetothyriales</taxon>
        <taxon>Trichomeriaceae</taxon>
        <taxon>Lithohypha</taxon>
    </lineage>
</organism>
<protein>
    <submittedName>
        <fullName evidence="2">Uncharacterized protein</fullName>
    </submittedName>
</protein>
<feature type="region of interest" description="Disordered" evidence="1">
    <location>
        <begin position="1"/>
        <end position="27"/>
    </location>
</feature>
<dbReference type="Proteomes" id="UP001345013">
    <property type="component" value="Unassembled WGS sequence"/>
</dbReference>
<gene>
    <name evidence="2" type="ORF">LTR24_009936</name>
</gene>
<feature type="compositionally biased region" description="Polar residues" evidence="1">
    <location>
        <begin position="67"/>
        <end position="76"/>
    </location>
</feature>
<proteinExistence type="predicted"/>
<name>A0ABR0JXC3_9EURO</name>
<feature type="compositionally biased region" description="Polar residues" evidence="1">
    <location>
        <begin position="8"/>
        <end position="21"/>
    </location>
</feature>
<sequence length="119" mass="13257">MFLLGSGFSISPSRGNPQSLARTKVEKLTAPLPDNLTSQTVLKTKDVRIDIHKDLRNAEERVARIQANTEAQSSSVKKWVREAKPKGHSGTHKNIPEVRYNVKDFDLDGFESKVKGNSI</sequence>
<keyword evidence="3" id="KW-1185">Reference proteome</keyword>
<comment type="caution">
    <text evidence="2">The sequence shown here is derived from an EMBL/GenBank/DDBJ whole genome shotgun (WGS) entry which is preliminary data.</text>
</comment>
<evidence type="ECO:0000313" key="3">
    <source>
        <dbReference type="Proteomes" id="UP001345013"/>
    </source>
</evidence>